<dbReference type="GO" id="GO:0005886">
    <property type="term" value="C:plasma membrane"/>
    <property type="evidence" value="ECO:0007669"/>
    <property type="project" value="UniProtKB-SubCell"/>
</dbReference>
<evidence type="ECO:0000313" key="13">
    <source>
        <dbReference type="Proteomes" id="UP000664132"/>
    </source>
</evidence>
<keyword evidence="9" id="KW-0808">Transferase</keyword>
<keyword evidence="3 9" id="KW-0336">GPI-anchor</keyword>
<keyword evidence="5 9" id="KW-0472">Membrane</keyword>
<dbReference type="PANTHER" id="PTHR31468">
    <property type="entry name" value="1,3-BETA-GLUCANOSYLTRANSFERASE GAS1"/>
    <property type="match status" value="1"/>
</dbReference>
<evidence type="ECO:0000256" key="4">
    <source>
        <dbReference type="ARBA" id="ARBA00022729"/>
    </source>
</evidence>
<keyword evidence="13" id="KW-1185">Reference proteome</keyword>
<sequence>MVKTTPLVSVLTAATALISTASAALDPIVIKGSKFFYKTNGTQFFIKGVAYQQGVGQNGAGSTDGNTGYTDPLADVTICRRDIPLLQKAGANTIRTYAIDPTKDHTQCMQLLDAAGIYVISDLGEPNLSINRQDPEWNVELLNRYTAVVDSLAKFTNTIGFFAGNEVPNNLSYTGSSAFVKAAVRDTKAYIKSKGYHAMGVGYAADDLPSVRANVAAYFNCGPTEDQIDFWGYNIYEWCGNSDYVTSGYKDRVAEFSQYSVPSFFAEYGCNTQGGGAAGRKFTEIEAIYGSNMTEVFSGGIVYEFFQEDNDYGLASVDGTAISTLADYAPFSSQLNAATPTGVNSASYSPTNTAGQSCPAVASTWAVAATGLPPTPDQSVCDCMMATLTCTVNTKNVNDTQLGDLFGLVCGYNDGKACTGILTNTTTGQYGAYSMCSPSEKLSQAFNTYYQQQNKASTACDFDGAAQVVKAAGAASSCSSIIAAATSGGATIPSGTGSGSATSTSKKSEATGMVFSASLGMGKYFAVGFTLVAVISGAGMVLL</sequence>
<accession>A0A8H7WCT1</accession>
<dbReference type="EMBL" id="JAFJYH010000049">
    <property type="protein sequence ID" value="KAG4422446.1"/>
    <property type="molecule type" value="Genomic_DNA"/>
</dbReference>
<keyword evidence="10" id="KW-0812">Transmembrane</keyword>
<protein>
    <recommendedName>
        <fullName evidence="9">1,3-beta-glucanosyltransferase</fullName>
        <ecNumber evidence="9">2.4.1.-</ecNumber>
    </recommendedName>
</protein>
<comment type="caution">
    <text evidence="12">The sequence shown here is derived from an EMBL/GenBank/DDBJ whole genome shotgun (WGS) entry which is preliminary data.</text>
</comment>
<dbReference type="GO" id="GO:0042124">
    <property type="term" value="F:1,3-beta-glucanosyltransferase activity"/>
    <property type="evidence" value="ECO:0007669"/>
    <property type="project" value="TreeGrafter"/>
</dbReference>
<dbReference type="Pfam" id="PF07983">
    <property type="entry name" value="X8"/>
    <property type="match status" value="1"/>
</dbReference>
<feature type="chain" id="PRO_5034593469" description="1,3-beta-glucanosyltransferase" evidence="9">
    <location>
        <begin position="24"/>
        <end position="543"/>
    </location>
</feature>
<dbReference type="Proteomes" id="UP000664132">
    <property type="component" value="Unassembled WGS sequence"/>
</dbReference>
<dbReference type="FunFam" id="3.20.20.80:FF:000038">
    <property type="entry name" value="1,3-beta-glucanosyltransferase"/>
    <property type="match status" value="1"/>
</dbReference>
<feature type="signal peptide" evidence="9">
    <location>
        <begin position="1"/>
        <end position="23"/>
    </location>
</feature>
<dbReference type="InterPro" id="IPR012946">
    <property type="entry name" value="X8"/>
</dbReference>
<evidence type="ECO:0000256" key="6">
    <source>
        <dbReference type="ARBA" id="ARBA00023157"/>
    </source>
</evidence>
<reference evidence="12" key="1">
    <citation type="submission" date="2021-02" db="EMBL/GenBank/DDBJ databases">
        <title>Genome sequence Cadophora malorum strain M34.</title>
        <authorList>
            <person name="Stefanovic E."/>
            <person name="Vu D."/>
            <person name="Scully C."/>
            <person name="Dijksterhuis J."/>
            <person name="Roader J."/>
            <person name="Houbraken J."/>
        </authorList>
    </citation>
    <scope>NUCLEOTIDE SEQUENCE</scope>
    <source>
        <strain evidence="12">M34</strain>
    </source>
</reference>
<comment type="similarity">
    <text evidence="2 9">Belongs to the glycosyl hydrolase 72 family.</text>
</comment>
<dbReference type="InterPro" id="IPR017853">
    <property type="entry name" value="GH"/>
</dbReference>
<comment type="subcellular location">
    <subcellularLocation>
        <location evidence="1 9">Cell membrane</location>
        <topology evidence="1 9">Lipid-anchor</topology>
        <topology evidence="1 9">GPI-anchor</topology>
    </subcellularLocation>
</comment>
<dbReference type="EC" id="2.4.1.-" evidence="9"/>
<dbReference type="Pfam" id="PF03198">
    <property type="entry name" value="Glyco_hydro_72"/>
    <property type="match status" value="1"/>
</dbReference>
<keyword evidence="4 9" id="KW-0732">Signal</keyword>
<dbReference type="AlphaFoldDB" id="A0A8H7WCT1"/>
<keyword evidence="6" id="KW-1015">Disulfide bond</keyword>
<comment type="function">
    <text evidence="9">Splits internally a 1,3-beta-glucan molecule and transfers the newly generated reducing end (the donor) to the non-reducing end of another 1,3-beta-glucan molecule (the acceptor) forming a 1,3-beta linkage, resulting in the elongation of 1,3-beta-glucan chains in the cell wall.</text>
</comment>
<evidence type="ECO:0000259" key="11">
    <source>
        <dbReference type="SMART" id="SM00768"/>
    </source>
</evidence>
<dbReference type="GO" id="GO:0031505">
    <property type="term" value="P:fungal-type cell wall organization"/>
    <property type="evidence" value="ECO:0007669"/>
    <property type="project" value="TreeGrafter"/>
</dbReference>
<evidence type="ECO:0000256" key="2">
    <source>
        <dbReference type="ARBA" id="ARBA00007528"/>
    </source>
</evidence>
<dbReference type="OrthoDB" id="421038at2759"/>
<dbReference type="SUPFAM" id="SSF51445">
    <property type="entry name" value="(Trans)glycosidases"/>
    <property type="match status" value="1"/>
</dbReference>
<dbReference type="GO" id="GO:0098552">
    <property type="term" value="C:side of membrane"/>
    <property type="evidence" value="ECO:0007669"/>
    <property type="project" value="UniProtKB-KW"/>
</dbReference>
<dbReference type="Gene3D" id="3.20.20.80">
    <property type="entry name" value="Glycosidases"/>
    <property type="match status" value="1"/>
</dbReference>
<dbReference type="PANTHER" id="PTHR31468:SF2">
    <property type="entry name" value="1,3-BETA-GLUCANOSYLTRANSFERASE GAS1"/>
    <property type="match status" value="1"/>
</dbReference>
<gene>
    <name evidence="12" type="ORF">IFR04_004470</name>
</gene>
<evidence type="ECO:0000256" key="8">
    <source>
        <dbReference type="ARBA" id="ARBA00023288"/>
    </source>
</evidence>
<evidence type="ECO:0000256" key="10">
    <source>
        <dbReference type="SAM" id="Phobius"/>
    </source>
</evidence>
<evidence type="ECO:0000256" key="5">
    <source>
        <dbReference type="ARBA" id="ARBA00023136"/>
    </source>
</evidence>
<feature type="domain" description="X8" evidence="11">
    <location>
        <begin position="388"/>
        <end position="480"/>
    </location>
</feature>
<feature type="transmembrane region" description="Helical" evidence="10">
    <location>
        <begin position="524"/>
        <end position="542"/>
    </location>
</feature>
<keyword evidence="8 9" id="KW-0449">Lipoprotein</keyword>
<evidence type="ECO:0000256" key="9">
    <source>
        <dbReference type="RuleBase" id="RU361209"/>
    </source>
</evidence>
<dbReference type="InterPro" id="IPR004886">
    <property type="entry name" value="Glucanosyltransferase"/>
</dbReference>
<dbReference type="GO" id="GO:0071970">
    <property type="term" value="P:fungal-type cell wall (1-&gt;3)-beta-D-glucan biosynthetic process"/>
    <property type="evidence" value="ECO:0007669"/>
    <property type="project" value="TreeGrafter"/>
</dbReference>
<keyword evidence="7" id="KW-0325">Glycoprotein</keyword>
<organism evidence="12 13">
    <name type="scientific">Cadophora malorum</name>
    <dbReference type="NCBI Taxonomy" id="108018"/>
    <lineage>
        <taxon>Eukaryota</taxon>
        <taxon>Fungi</taxon>
        <taxon>Dikarya</taxon>
        <taxon>Ascomycota</taxon>
        <taxon>Pezizomycotina</taxon>
        <taxon>Leotiomycetes</taxon>
        <taxon>Helotiales</taxon>
        <taxon>Ploettnerulaceae</taxon>
        <taxon>Cadophora</taxon>
    </lineage>
</organism>
<keyword evidence="10" id="KW-1133">Transmembrane helix</keyword>
<name>A0A8H7WCT1_9HELO</name>
<evidence type="ECO:0000256" key="7">
    <source>
        <dbReference type="ARBA" id="ARBA00023180"/>
    </source>
</evidence>
<dbReference type="Gene3D" id="1.20.58.1040">
    <property type="match status" value="1"/>
</dbReference>
<evidence type="ECO:0000313" key="12">
    <source>
        <dbReference type="EMBL" id="KAG4422446.1"/>
    </source>
</evidence>
<proteinExistence type="inferred from homology"/>
<dbReference type="SMART" id="SM00768">
    <property type="entry name" value="X8"/>
    <property type="match status" value="1"/>
</dbReference>
<evidence type="ECO:0000256" key="1">
    <source>
        <dbReference type="ARBA" id="ARBA00004609"/>
    </source>
</evidence>
<evidence type="ECO:0000256" key="3">
    <source>
        <dbReference type="ARBA" id="ARBA00022622"/>
    </source>
</evidence>